<dbReference type="AlphaFoldDB" id="A0A1R3GL55"/>
<gene>
    <name evidence="1" type="ORF">CCACVL1_25345</name>
</gene>
<evidence type="ECO:0000313" key="1">
    <source>
        <dbReference type="EMBL" id="OMO58812.1"/>
    </source>
</evidence>
<keyword evidence="2" id="KW-1185">Reference proteome</keyword>
<name>A0A1R3GL55_COCAP</name>
<sequence>MVSKISPKVKGSEEKLHSDVAVFDWL</sequence>
<dbReference type="Proteomes" id="UP000188268">
    <property type="component" value="Unassembled WGS sequence"/>
</dbReference>
<organism evidence="1 2">
    <name type="scientific">Corchorus capsularis</name>
    <name type="common">Jute</name>
    <dbReference type="NCBI Taxonomy" id="210143"/>
    <lineage>
        <taxon>Eukaryota</taxon>
        <taxon>Viridiplantae</taxon>
        <taxon>Streptophyta</taxon>
        <taxon>Embryophyta</taxon>
        <taxon>Tracheophyta</taxon>
        <taxon>Spermatophyta</taxon>
        <taxon>Magnoliopsida</taxon>
        <taxon>eudicotyledons</taxon>
        <taxon>Gunneridae</taxon>
        <taxon>Pentapetalae</taxon>
        <taxon>rosids</taxon>
        <taxon>malvids</taxon>
        <taxon>Malvales</taxon>
        <taxon>Malvaceae</taxon>
        <taxon>Grewioideae</taxon>
        <taxon>Apeibeae</taxon>
        <taxon>Corchorus</taxon>
    </lineage>
</organism>
<reference evidence="1 2" key="1">
    <citation type="submission" date="2013-09" db="EMBL/GenBank/DDBJ databases">
        <title>Corchorus capsularis genome sequencing.</title>
        <authorList>
            <person name="Alam M."/>
            <person name="Haque M.S."/>
            <person name="Islam M.S."/>
            <person name="Emdad E.M."/>
            <person name="Islam M.M."/>
            <person name="Ahmed B."/>
            <person name="Halim A."/>
            <person name="Hossen Q.M.M."/>
            <person name="Hossain M.Z."/>
            <person name="Ahmed R."/>
            <person name="Khan M.M."/>
            <person name="Islam R."/>
            <person name="Rashid M.M."/>
            <person name="Khan S.A."/>
            <person name="Rahman M.S."/>
            <person name="Alam M."/>
        </authorList>
    </citation>
    <scope>NUCLEOTIDE SEQUENCE [LARGE SCALE GENOMIC DNA]</scope>
    <source>
        <strain evidence="2">cv. CVL-1</strain>
        <tissue evidence="1">Whole seedling</tissue>
    </source>
</reference>
<comment type="caution">
    <text evidence="1">The sequence shown here is derived from an EMBL/GenBank/DDBJ whole genome shotgun (WGS) entry which is preliminary data.</text>
</comment>
<accession>A0A1R3GL55</accession>
<proteinExistence type="predicted"/>
<dbReference type="EMBL" id="AWWV01014110">
    <property type="protein sequence ID" value="OMO58812.1"/>
    <property type="molecule type" value="Genomic_DNA"/>
</dbReference>
<evidence type="ECO:0000313" key="2">
    <source>
        <dbReference type="Proteomes" id="UP000188268"/>
    </source>
</evidence>
<dbReference type="Gramene" id="OMO58812">
    <property type="protein sequence ID" value="OMO58812"/>
    <property type="gene ID" value="CCACVL1_25345"/>
</dbReference>
<protein>
    <submittedName>
        <fullName evidence="1">Uncharacterized protein</fullName>
    </submittedName>
</protein>